<reference evidence="2 3" key="1">
    <citation type="journal article" date="2010" name="Stand. Genomic Sci.">
        <title>Complete genome sequence of Denitrovibrio acetiphilus type strain (N2460).</title>
        <authorList>
            <person name="Kiss H."/>
            <person name="Lang E."/>
            <person name="Lapidus A."/>
            <person name="Copeland A."/>
            <person name="Nolan M."/>
            <person name="Glavina Del Rio T."/>
            <person name="Chen F."/>
            <person name="Lucas S."/>
            <person name="Tice H."/>
            <person name="Cheng J.F."/>
            <person name="Han C."/>
            <person name="Goodwin L."/>
            <person name="Pitluck S."/>
            <person name="Liolios K."/>
            <person name="Pati A."/>
            <person name="Ivanova N."/>
            <person name="Mavromatis K."/>
            <person name="Chen A."/>
            <person name="Palaniappan K."/>
            <person name="Land M."/>
            <person name="Hauser L."/>
            <person name="Chang Y.J."/>
            <person name="Jeffries C.D."/>
            <person name="Detter J.C."/>
            <person name="Brettin T."/>
            <person name="Spring S."/>
            <person name="Rohde M."/>
            <person name="Goker M."/>
            <person name="Woyke T."/>
            <person name="Bristow J."/>
            <person name="Eisen J.A."/>
            <person name="Markowitz V."/>
            <person name="Hugenholtz P."/>
            <person name="Kyrpides N.C."/>
            <person name="Klenk H.P."/>
        </authorList>
    </citation>
    <scope>NUCLEOTIDE SEQUENCE [LARGE SCALE GENOMIC DNA]</scope>
    <source>
        <strain evidence="3">DSM 12809 / NBRC 114555 / N2460</strain>
    </source>
</reference>
<dbReference type="Pfam" id="PF12804">
    <property type="entry name" value="NTP_transf_3"/>
    <property type="match status" value="1"/>
</dbReference>
<keyword evidence="3" id="KW-1185">Reference proteome</keyword>
<dbReference type="eggNOG" id="COG2068">
    <property type="taxonomic scope" value="Bacteria"/>
</dbReference>
<dbReference type="AlphaFoldDB" id="D4H1W0"/>
<dbReference type="InParanoid" id="D4H1W0"/>
<sequence>MKISAVIMAAGNSLRMGENKLLLNINGRELIRHFLNNFPSELFAQTVAVFAHEKVGQIAEVYGLTTIRNTSGGKKNTTIKLGTEACRSYDGLMFFTADQPFTERSTVNKLISVYDGKSIIIPICNGKRRNPVLFPPCTYDELATLKGDRGGRDVIDKNCYLCKEICFDNESQFMDIDTPEDVKYAKNIL</sequence>
<protein>
    <recommendedName>
        <fullName evidence="1">MobA-like NTP transferase domain-containing protein</fullName>
    </recommendedName>
</protein>
<proteinExistence type="predicted"/>
<dbReference type="KEGG" id="dap:Dacet_0131"/>
<dbReference type="OrthoDB" id="9779263at2"/>
<dbReference type="Proteomes" id="UP000002012">
    <property type="component" value="Chromosome"/>
</dbReference>
<dbReference type="PaxDb" id="522772-Dacet_0131"/>
<dbReference type="PANTHER" id="PTHR43777">
    <property type="entry name" value="MOLYBDENUM COFACTOR CYTIDYLYLTRANSFERASE"/>
    <property type="match status" value="1"/>
</dbReference>
<evidence type="ECO:0000313" key="2">
    <source>
        <dbReference type="EMBL" id="ADD66937.1"/>
    </source>
</evidence>
<feature type="domain" description="MobA-like NTP transferase" evidence="1">
    <location>
        <begin position="5"/>
        <end position="157"/>
    </location>
</feature>
<evidence type="ECO:0000259" key="1">
    <source>
        <dbReference type="Pfam" id="PF12804"/>
    </source>
</evidence>
<dbReference type="InterPro" id="IPR029044">
    <property type="entry name" value="Nucleotide-diphossugar_trans"/>
</dbReference>
<dbReference type="Gene3D" id="3.90.550.10">
    <property type="entry name" value="Spore Coat Polysaccharide Biosynthesis Protein SpsA, Chain A"/>
    <property type="match status" value="1"/>
</dbReference>
<dbReference type="InterPro" id="IPR025877">
    <property type="entry name" value="MobA-like_NTP_Trfase"/>
</dbReference>
<dbReference type="RefSeq" id="WP_013009485.1">
    <property type="nucleotide sequence ID" value="NC_013943.1"/>
</dbReference>
<evidence type="ECO:0000313" key="3">
    <source>
        <dbReference type="Proteomes" id="UP000002012"/>
    </source>
</evidence>
<dbReference type="GO" id="GO:0016779">
    <property type="term" value="F:nucleotidyltransferase activity"/>
    <property type="evidence" value="ECO:0007669"/>
    <property type="project" value="UniProtKB-ARBA"/>
</dbReference>
<accession>D4H1W0</accession>
<organism evidence="2 3">
    <name type="scientific">Denitrovibrio acetiphilus (strain DSM 12809 / NBRC 114555 / N2460)</name>
    <dbReference type="NCBI Taxonomy" id="522772"/>
    <lineage>
        <taxon>Bacteria</taxon>
        <taxon>Pseudomonadati</taxon>
        <taxon>Deferribacterota</taxon>
        <taxon>Deferribacteres</taxon>
        <taxon>Deferribacterales</taxon>
        <taxon>Geovibrionaceae</taxon>
        <taxon>Denitrovibrio</taxon>
    </lineage>
</organism>
<gene>
    <name evidence="2" type="ordered locus">Dacet_0131</name>
</gene>
<dbReference type="SUPFAM" id="SSF53448">
    <property type="entry name" value="Nucleotide-diphospho-sugar transferases"/>
    <property type="match status" value="1"/>
</dbReference>
<dbReference type="STRING" id="522772.Dacet_0131"/>
<dbReference type="HOGENOM" id="CLU_061980_1_0_0"/>
<dbReference type="PANTHER" id="PTHR43777:SF1">
    <property type="entry name" value="MOLYBDENUM COFACTOR CYTIDYLYLTRANSFERASE"/>
    <property type="match status" value="1"/>
</dbReference>
<dbReference type="CDD" id="cd04182">
    <property type="entry name" value="GT_2_like_f"/>
    <property type="match status" value="1"/>
</dbReference>
<dbReference type="EMBL" id="CP001968">
    <property type="protein sequence ID" value="ADD66937.1"/>
    <property type="molecule type" value="Genomic_DNA"/>
</dbReference>
<name>D4H1W0_DENA2</name>